<keyword evidence="6" id="KW-1185">Reference proteome</keyword>
<dbReference type="GO" id="GO:0006298">
    <property type="term" value="P:mismatch repair"/>
    <property type="evidence" value="ECO:0007669"/>
    <property type="project" value="InterPro"/>
</dbReference>
<dbReference type="GO" id="GO:0005524">
    <property type="term" value="F:ATP binding"/>
    <property type="evidence" value="ECO:0007669"/>
    <property type="project" value="UniProtKB-KW"/>
</dbReference>
<dbReference type="Proteomes" id="UP001172101">
    <property type="component" value="Unassembled WGS sequence"/>
</dbReference>
<dbReference type="InterPro" id="IPR000432">
    <property type="entry name" value="DNA_mismatch_repair_MutS_C"/>
</dbReference>
<evidence type="ECO:0000256" key="2">
    <source>
        <dbReference type="ARBA" id="ARBA00022840"/>
    </source>
</evidence>
<evidence type="ECO:0000313" key="5">
    <source>
        <dbReference type="EMBL" id="KAK0717279.1"/>
    </source>
</evidence>
<accession>A0AA40AK01</accession>
<proteinExistence type="predicted"/>
<evidence type="ECO:0000313" key="6">
    <source>
        <dbReference type="Proteomes" id="UP001172101"/>
    </source>
</evidence>
<dbReference type="Pfam" id="PF00488">
    <property type="entry name" value="MutS_V"/>
    <property type="match status" value="1"/>
</dbReference>
<dbReference type="GO" id="GO:0140664">
    <property type="term" value="F:ATP-dependent DNA damage sensor activity"/>
    <property type="evidence" value="ECO:0007669"/>
    <property type="project" value="InterPro"/>
</dbReference>
<keyword evidence="3" id="KW-0238">DNA-binding</keyword>
<dbReference type="RefSeq" id="XP_060296072.1">
    <property type="nucleotide sequence ID" value="XM_060441927.1"/>
</dbReference>
<dbReference type="EMBL" id="JAUIRO010000004">
    <property type="protein sequence ID" value="KAK0717279.1"/>
    <property type="molecule type" value="Genomic_DNA"/>
</dbReference>
<organism evidence="5 6">
    <name type="scientific">Lasiosphaeria miniovina</name>
    <dbReference type="NCBI Taxonomy" id="1954250"/>
    <lineage>
        <taxon>Eukaryota</taxon>
        <taxon>Fungi</taxon>
        <taxon>Dikarya</taxon>
        <taxon>Ascomycota</taxon>
        <taxon>Pezizomycotina</taxon>
        <taxon>Sordariomycetes</taxon>
        <taxon>Sordariomycetidae</taxon>
        <taxon>Sordariales</taxon>
        <taxon>Lasiosphaeriaceae</taxon>
        <taxon>Lasiosphaeria</taxon>
    </lineage>
</organism>
<dbReference type="InterPro" id="IPR045076">
    <property type="entry name" value="MutS"/>
</dbReference>
<keyword evidence="1" id="KW-0547">Nucleotide-binding</keyword>
<gene>
    <name evidence="5" type="ORF">B0T26DRAFT_709387</name>
</gene>
<reference evidence="5" key="1">
    <citation type="submission" date="2023-06" db="EMBL/GenBank/DDBJ databases">
        <title>Genome-scale phylogeny and comparative genomics of the fungal order Sordariales.</title>
        <authorList>
            <consortium name="Lawrence Berkeley National Laboratory"/>
            <person name="Hensen N."/>
            <person name="Bonometti L."/>
            <person name="Westerberg I."/>
            <person name="Brannstrom I.O."/>
            <person name="Guillou S."/>
            <person name="Cros-Aarteil S."/>
            <person name="Calhoun S."/>
            <person name="Haridas S."/>
            <person name="Kuo A."/>
            <person name="Mondo S."/>
            <person name="Pangilinan J."/>
            <person name="Riley R."/>
            <person name="LaButti K."/>
            <person name="Andreopoulos B."/>
            <person name="Lipzen A."/>
            <person name="Chen C."/>
            <person name="Yanf M."/>
            <person name="Daum C."/>
            <person name="Ng V."/>
            <person name="Clum A."/>
            <person name="Steindorff A."/>
            <person name="Ohm R."/>
            <person name="Martin F."/>
            <person name="Silar P."/>
            <person name="Natvig D."/>
            <person name="Lalanne C."/>
            <person name="Gautier V."/>
            <person name="Ament-velasquez S.L."/>
            <person name="Kruys A."/>
            <person name="Hutchinson M.I."/>
            <person name="Powell A.J."/>
            <person name="Barry K."/>
            <person name="Miller A.N."/>
            <person name="Grigoriev I.V."/>
            <person name="Debuchy R."/>
            <person name="Gladieux P."/>
            <person name="Thoren M.H."/>
            <person name="Johannesson H."/>
        </authorList>
    </citation>
    <scope>NUCLEOTIDE SEQUENCE</scope>
    <source>
        <strain evidence="5">SMH2392-1A</strain>
    </source>
</reference>
<dbReference type="AlphaFoldDB" id="A0AA40AK01"/>
<protein>
    <recommendedName>
        <fullName evidence="4">DNA mismatch repair proteins mutS family domain-containing protein</fullName>
    </recommendedName>
</protein>
<comment type="caution">
    <text evidence="5">The sequence shown here is derived from an EMBL/GenBank/DDBJ whole genome shotgun (WGS) entry which is preliminary data.</text>
</comment>
<dbReference type="GeneID" id="85325197"/>
<dbReference type="InterPro" id="IPR027417">
    <property type="entry name" value="P-loop_NTPase"/>
</dbReference>
<dbReference type="PANTHER" id="PTHR11361:SF34">
    <property type="entry name" value="DNA MISMATCH REPAIR PROTEIN MSH1, MITOCHONDRIAL"/>
    <property type="match status" value="1"/>
</dbReference>
<evidence type="ECO:0000259" key="4">
    <source>
        <dbReference type="Pfam" id="PF00488"/>
    </source>
</evidence>
<dbReference type="GO" id="GO:0030983">
    <property type="term" value="F:mismatched DNA binding"/>
    <property type="evidence" value="ECO:0007669"/>
    <property type="project" value="InterPro"/>
</dbReference>
<sequence>MREMNVILRKATKNSLVILHELGRGTSHKYDLAIALSVSESLIDIGCRVWRASCPP</sequence>
<feature type="domain" description="DNA mismatch repair proteins mutS family" evidence="4">
    <location>
        <begin position="1"/>
        <end position="48"/>
    </location>
</feature>
<evidence type="ECO:0000256" key="3">
    <source>
        <dbReference type="ARBA" id="ARBA00023125"/>
    </source>
</evidence>
<dbReference type="Gene3D" id="3.40.50.300">
    <property type="entry name" value="P-loop containing nucleotide triphosphate hydrolases"/>
    <property type="match status" value="1"/>
</dbReference>
<keyword evidence="2" id="KW-0067">ATP-binding</keyword>
<dbReference type="PANTHER" id="PTHR11361">
    <property type="entry name" value="DNA MISMATCH REPAIR PROTEIN MUTS FAMILY MEMBER"/>
    <property type="match status" value="1"/>
</dbReference>
<evidence type="ECO:0000256" key="1">
    <source>
        <dbReference type="ARBA" id="ARBA00022741"/>
    </source>
</evidence>
<name>A0AA40AK01_9PEZI</name>
<dbReference type="GO" id="GO:0005634">
    <property type="term" value="C:nucleus"/>
    <property type="evidence" value="ECO:0007669"/>
    <property type="project" value="TreeGrafter"/>
</dbReference>